<gene>
    <name evidence="3" type="ORF">EDC39_10112</name>
</gene>
<evidence type="ECO:0000313" key="3">
    <source>
        <dbReference type="EMBL" id="TYO99852.1"/>
    </source>
</evidence>
<dbReference type="SMART" id="SM00257">
    <property type="entry name" value="LysM"/>
    <property type="match status" value="3"/>
</dbReference>
<dbReference type="CDD" id="cd00118">
    <property type="entry name" value="LysM"/>
    <property type="match status" value="3"/>
</dbReference>
<proteinExistence type="predicted"/>
<dbReference type="GO" id="GO:0008932">
    <property type="term" value="F:lytic endotransglycosylase activity"/>
    <property type="evidence" value="ECO:0007669"/>
    <property type="project" value="TreeGrafter"/>
</dbReference>
<dbReference type="CDD" id="cd16894">
    <property type="entry name" value="MltD-like"/>
    <property type="match status" value="1"/>
</dbReference>
<feature type="domain" description="LysM" evidence="2">
    <location>
        <begin position="444"/>
        <end position="488"/>
    </location>
</feature>
<dbReference type="InterPro" id="IPR023346">
    <property type="entry name" value="Lysozyme-like_dom_sf"/>
</dbReference>
<protein>
    <submittedName>
        <fullName evidence="3">Membrane-bound lytic murein transglycosylase D</fullName>
    </submittedName>
</protein>
<dbReference type="AlphaFoldDB" id="A0A5D3WL79"/>
<dbReference type="Gene3D" id="3.10.350.10">
    <property type="entry name" value="LysM domain"/>
    <property type="match status" value="3"/>
</dbReference>
<feature type="domain" description="LysM" evidence="2">
    <location>
        <begin position="509"/>
        <end position="553"/>
    </location>
</feature>
<dbReference type="PROSITE" id="PS51782">
    <property type="entry name" value="LYSM"/>
    <property type="match status" value="3"/>
</dbReference>
<sequence>MRIFLLSIALLLGACSLPPAVTPPAGSASAPASATRQARQPCDISSLERAAEKMTLLPASFREEDALDAGFEAGLSLDSESLADTLLLTGFDQHPPDNEGASVPAGGAQFDIPVVNNAKVQYFIDYYTGPGRRVFTRWLRRSGRYLPMMREVFASYGLPRDLAYLAMVESGFNERAYSWAHAVGPWQFIESTARMYGLKMDWWRDERRDFVKSTHAAARFLADLSRQFDGNWYLAVASYNAGAGKIRRAIRKYGTTDFWALSRGSVLQPETRNYVPKLLAVLLIARQPEKYGFDRIDYLEPLAYDEVALPSATDIEVIARLAGCDYDEIKRLNPELLRWSTPPGEKGYVIRLPQGRYQRFVEGYAALDPADRIRYLRHRVRPGDTLLKLAKKHRIRVDDIIALNKIRNPRALRVGTDLVLPLKKGYTRRPLEEMRDDYIRTRRRTYTVRPGDSLWKIATRFGVSEKELRVWNRLGWSNIIRPGQKLIVSARGQRPAAKRKVSRGPVRKIVYKVRSGDTLWDIGRRFSVDTRQIMAWNNLSEDHVLRPGDTLTLMVPLDRRG</sequence>
<dbReference type="RefSeq" id="WP_246140139.1">
    <property type="nucleotide sequence ID" value="NZ_VNIB01000001.1"/>
</dbReference>
<dbReference type="PANTHER" id="PTHR33734">
    <property type="entry name" value="LYSM DOMAIN-CONTAINING GPI-ANCHORED PROTEIN 2"/>
    <property type="match status" value="1"/>
</dbReference>
<reference evidence="3 4" key="1">
    <citation type="submission" date="2019-07" db="EMBL/GenBank/DDBJ databases">
        <title>Genomic Encyclopedia of Type Strains, Phase IV (KMG-IV): sequencing the most valuable type-strain genomes for metagenomic binning, comparative biology and taxonomic classification.</title>
        <authorList>
            <person name="Goeker M."/>
        </authorList>
    </citation>
    <scope>NUCLEOTIDE SEQUENCE [LARGE SCALE GENOMIC DNA]</scope>
    <source>
        <strain evidence="3 4">SS015</strain>
    </source>
</reference>
<evidence type="ECO:0000313" key="4">
    <source>
        <dbReference type="Proteomes" id="UP000324159"/>
    </source>
</evidence>
<organism evidence="3 4">
    <name type="scientific">Geothermobacter ehrlichii</name>
    <dbReference type="NCBI Taxonomy" id="213224"/>
    <lineage>
        <taxon>Bacteria</taxon>
        <taxon>Pseudomonadati</taxon>
        <taxon>Thermodesulfobacteriota</taxon>
        <taxon>Desulfuromonadia</taxon>
        <taxon>Desulfuromonadales</taxon>
        <taxon>Geothermobacteraceae</taxon>
        <taxon>Geothermobacter</taxon>
    </lineage>
</organism>
<dbReference type="SUPFAM" id="SSF54106">
    <property type="entry name" value="LysM domain"/>
    <property type="match status" value="3"/>
</dbReference>
<dbReference type="InterPro" id="IPR036779">
    <property type="entry name" value="LysM_dom_sf"/>
</dbReference>
<keyword evidence="4" id="KW-1185">Reference proteome</keyword>
<evidence type="ECO:0000259" key="2">
    <source>
        <dbReference type="PROSITE" id="PS51782"/>
    </source>
</evidence>
<feature type="signal peptide" evidence="1">
    <location>
        <begin position="1"/>
        <end position="20"/>
    </location>
</feature>
<dbReference type="InterPro" id="IPR018392">
    <property type="entry name" value="LysM"/>
</dbReference>
<feature type="domain" description="LysM" evidence="2">
    <location>
        <begin position="376"/>
        <end position="420"/>
    </location>
</feature>
<dbReference type="PROSITE" id="PS51257">
    <property type="entry name" value="PROKAR_LIPOPROTEIN"/>
    <property type="match status" value="1"/>
</dbReference>
<dbReference type="PANTHER" id="PTHR33734:SF22">
    <property type="entry name" value="MEMBRANE-BOUND LYTIC MUREIN TRANSGLYCOSYLASE D"/>
    <property type="match status" value="1"/>
</dbReference>
<keyword evidence="1" id="KW-0732">Signal</keyword>
<dbReference type="Gene3D" id="1.10.530.10">
    <property type="match status" value="1"/>
</dbReference>
<accession>A0A5D3WL79</accession>
<dbReference type="Proteomes" id="UP000324159">
    <property type="component" value="Unassembled WGS sequence"/>
</dbReference>
<feature type="chain" id="PRO_5022826435" evidence="1">
    <location>
        <begin position="21"/>
        <end position="561"/>
    </location>
</feature>
<dbReference type="EMBL" id="VNIB01000001">
    <property type="protein sequence ID" value="TYO99852.1"/>
    <property type="molecule type" value="Genomic_DNA"/>
</dbReference>
<evidence type="ECO:0000256" key="1">
    <source>
        <dbReference type="SAM" id="SignalP"/>
    </source>
</evidence>
<dbReference type="Pfam" id="PF01464">
    <property type="entry name" value="SLT"/>
    <property type="match status" value="1"/>
</dbReference>
<dbReference type="SUPFAM" id="SSF53955">
    <property type="entry name" value="Lysozyme-like"/>
    <property type="match status" value="1"/>
</dbReference>
<name>A0A5D3WL79_9BACT</name>
<dbReference type="Pfam" id="PF01476">
    <property type="entry name" value="LysM"/>
    <property type="match status" value="3"/>
</dbReference>
<dbReference type="InterPro" id="IPR008258">
    <property type="entry name" value="Transglycosylase_SLT_dom_1"/>
</dbReference>
<comment type="caution">
    <text evidence="3">The sequence shown here is derived from an EMBL/GenBank/DDBJ whole genome shotgun (WGS) entry which is preliminary data.</text>
</comment>